<evidence type="ECO:0000256" key="1">
    <source>
        <dbReference type="SAM" id="MobiDB-lite"/>
    </source>
</evidence>
<dbReference type="Pfam" id="PF10615">
    <property type="entry name" value="DUF2470"/>
    <property type="match status" value="1"/>
</dbReference>
<dbReference type="PANTHER" id="PTHR13343">
    <property type="entry name" value="CREG1 PROTEIN"/>
    <property type="match status" value="1"/>
</dbReference>
<feature type="domain" description="DUF2470" evidence="2">
    <location>
        <begin position="27"/>
        <end position="72"/>
    </location>
</feature>
<gene>
    <name evidence="3" type="ORF">Bca52824_007475</name>
</gene>
<evidence type="ECO:0000259" key="2">
    <source>
        <dbReference type="Pfam" id="PF10615"/>
    </source>
</evidence>
<name>A0A8X8B881_BRACI</name>
<dbReference type="InterPro" id="IPR019595">
    <property type="entry name" value="DUF2470"/>
</dbReference>
<sequence length="95" mass="11039">MRKLVLELMSRDTKTHGFMRNTTSLKLEANLISVDSLGMDVRVFASSQVQTHRFPFKTRATTEMAAEKKIHQLLFPPSRRRKLKSNDESLKDAYR</sequence>
<evidence type="ECO:0000313" key="3">
    <source>
        <dbReference type="EMBL" id="KAG2324747.1"/>
    </source>
</evidence>
<accession>A0A8X8B881</accession>
<protein>
    <recommendedName>
        <fullName evidence="2">DUF2470 domain-containing protein</fullName>
    </recommendedName>
</protein>
<dbReference type="InterPro" id="IPR037119">
    <property type="entry name" value="Haem_oxidase_HugZ-like_sf"/>
</dbReference>
<dbReference type="Gene3D" id="3.20.180.10">
    <property type="entry name" value="PNP-oxidase-like"/>
    <property type="match status" value="1"/>
</dbReference>
<reference evidence="3 4" key="1">
    <citation type="submission" date="2020-02" db="EMBL/GenBank/DDBJ databases">
        <authorList>
            <person name="Ma Q."/>
            <person name="Huang Y."/>
            <person name="Song X."/>
            <person name="Pei D."/>
        </authorList>
    </citation>
    <scope>NUCLEOTIDE SEQUENCE [LARGE SCALE GENOMIC DNA]</scope>
    <source>
        <strain evidence="3">Sxm20200214</strain>
        <tissue evidence="3">Leaf</tissue>
    </source>
</reference>
<feature type="region of interest" description="Disordered" evidence="1">
    <location>
        <begin position="69"/>
        <end position="95"/>
    </location>
</feature>
<dbReference type="Proteomes" id="UP000886595">
    <property type="component" value="Unassembled WGS sequence"/>
</dbReference>
<dbReference type="OrthoDB" id="1873930at2759"/>
<feature type="compositionally biased region" description="Basic and acidic residues" evidence="1">
    <location>
        <begin position="84"/>
        <end position="95"/>
    </location>
</feature>
<dbReference type="PANTHER" id="PTHR13343:SF18">
    <property type="entry name" value="PENTATRICOPEPTIDE REPEAT (PPR) SUPERFAMILY PROTEIN"/>
    <property type="match status" value="1"/>
</dbReference>
<organism evidence="3 4">
    <name type="scientific">Brassica carinata</name>
    <name type="common">Ethiopian mustard</name>
    <name type="synonym">Abyssinian cabbage</name>
    <dbReference type="NCBI Taxonomy" id="52824"/>
    <lineage>
        <taxon>Eukaryota</taxon>
        <taxon>Viridiplantae</taxon>
        <taxon>Streptophyta</taxon>
        <taxon>Embryophyta</taxon>
        <taxon>Tracheophyta</taxon>
        <taxon>Spermatophyta</taxon>
        <taxon>Magnoliopsida</taxon>
        <taxon>eudicotyledons</taxon>
        <taxon>Gunneridae</taxon>
        <taxon>Pentapetalae</taxon>
        <taxon>rosids</taxon>
        <taxon>malvids</taxon>
        <taxon>Brassicales</taxon>
        <taxon>Brassicaceae</taxon>
        <taxon>Brassiceae</taxon>
        <taxon>Brassica</taxon>
    </lineage>
</organism>
<comment type="caution">
    <text evidence="3">The sequence shown here is derived from an EMBL/GenBank/DDBJ whole genome shotgun (WGS) entry which is preliminary data.</text>
</comment>
<proteinExistence type="predicted"/>
<dbReference type="EMBL" id="JAAMPC010000002">
    <property type="protein sequence ID" value="KAG2324747.1"/>
    <property type="molecule type" value="Genomic_DNA"/>
</dbReference>
<evidence type="ECO:0000313" key="4">
    <source>
        <dbReference type="Proteomes" id="UP000886595"/>
    </source>
</evidence>
<keyword evidence="4" id="KW-1185">Reference proteome</keyword>
<dbReference type="AlphaFoldDB" id="A0A8X8B881"/>